<evidence type="ECO:0000313" key="7">
    <source>
        <dbReference type="Proteomes" id="UP000621540"/>
    </source>
</evidence>
<keyword evidence="2 5" id="KW-0812">Transmembrane</keyword>
<protein>
    <recommendedName>
        <fullName evidence="8">Rhomboid family intramembrane serine protease</fullName>
    </recommendedName>
</protein>
<dbReference type="RefSeq" id="WP_186981338.1">
    <property type="nucleotide sequence ID" value="NZ_JACOQH010000001.1"/>
</dbReference>
<feature type="transmembrane region" description="Helical" evidence="5">
    <location>
        <begin position="12"/>
        <end position="36"/>
    </location>
</feature>
<evidence type="ECO:0008006" key="8">
    <source>
        <dbReference type="Google" id="ProtNLM"/>
    </source>
</evidence>
<organism evidence="6 7">
    <name type="scientific">Roseburia yibonii</name>
    <dbReference type="NCBI Taxonomy" id="2763063"/>
    <lineage>
        <taxon>Bacteria</taxon>
        <taxon>Bacillati</taxon>
        <taxon>Bacillota</taxon>
        <taxon>Clostridia</taxon>
        <taxon>Lachnospirales</taxon>
        <taxon>Lachnospiraceae</taxon>
        <taxon>Roseburia</taxon>
    </lineage>
</organism>
<evidence type="ECO:0000256" key="4">
    <source>
        <dbReference type="ARBA" id="ARBA00023136"/>
    </source>
</evidence>
<comment type="subcellular location">
    <subcellularLocation>
        <location evidence="1">Membrane</location>
        <topology evidence="1">Multi-pass membrane protein</topology>
    </subcellularLocation>
</comment>
<keyword evidence="3 5" id="KW-1133">Transmembrane helix</keyword>
<evidence type="ECO:0000256" key="5">
    <source>
        <dbReference type="SAM" id="Phobius"/>
    </source>
</evidence>
<comment type="caution">
    <text evidence="6">The sequence shown here is derived from an EMBL/GenBank/DDBJ whole genome shotgun (WGS) entry which is preliminary data.</text>
</comment>
<evidence type="ECO:0000256" key="3">
    <source>
        <dbReference type="ARBA" id="ARBA00022989"/>
    </source>
</evidence>
<feature type="transmembrane region" description="Helical" evidence="5">
    <location>
        <begin position="175"/>
        <end position="197"/>
    </location>
</feature>
<dbReference type="InterPro" id="IPR035952">
    <property type="entry name" value="Rhomboid-like_sf"/>
</dbReference>
<accession>A0ABR7I6S5</accession>
<feature type="transmembrane region" description="Helical" evidence="5">
    <location>
        <begin position="129"/>
        <end position="154"/>
    </location>
</feature>
<dbReference type="SUPFAM" id="SSF144091">
    <property type="entry name" value="Rhomboid-like"/>
    <property type="match status" value="1"/>
</dbReference>
<dbReference type="Proteomes" id="UP000621540">
    <property type="component" value="Unassembled WGS sequence"/>
</dbReference>
<keyword evidence="7" id="KW-1185">Reference proteome</keyword>
<gene>
    <name evidence="6" type="ORF">H8Z76_00385</name>
</gene>
<dbReference type="EMBL" id="JACOQH010000001">
    <property type="protein sequence ID" value="MBC5752494.1"/>
    <property type="molecule type" value="Genomic_DNA"/>
</dbReference>
<keyword evidence="4 5" id="KW-0472">Membrane</keyword>
<feature type="transmembrane region" description="Helical" evidence="5">
    <location>
        <begin position="100"/>
        <end position="123"/>
    </location>
</feature>
<reference evidence="6 7" key="1">
    <citation type="submission" date="2020-08" db="EMBL/GenBank/DDBJ databases">
        <title>Genome public.</title>
        <authorList>
            <person name="Liu C."/>
            <person name="Sun Q."/>
        </authorList>
    </citation>
    <scope>NUCLEOTIDE SEQUENCE [LARGE SCALE GENOMIC DNA]</scope>
    <source>
        <strain evidence="6 7">BX0805</strain>
    </source>
</reference>
<proteinExistence type="predicted"/>
<name>A0ABR7I6S5_9FIRM</name>
<feature type="transmembrane region" description="Helical" evidence="5">
    <location>
        <begin position="71"/>
        <end position="88"/>
    </location>
</feature>
<sequence length="303" mass="35442">MDFLNKMERKFGRYAIPNLIIYLIGAYCIGFFLQYLSPTLLGYLNMQPYYVLHGQIWRIITWIFQPTDSNVFFLIIMMLFYFQLGRVLENTWGTFRFNVYIFGGILLTVVGSLLMYGVIYLIFGQASAYMASSLMGGIISTTYINMSIFLAFAAMYPDMQVMLYFIIPIKMKWMAWVYLAFIGYDLIRTFASIHAVLGTAMAWWVTIIMLVTILLSLLNFLIFYLSTKNLQRYTPHEVHRRRAYRASTGESRRGAKISKHKCAICGRTELDDPNLEFRFCSKCEGNYEYCQDHLFTHKHVHRS</sequence>
<evidence type="ECO:0000256" key="1">
    <source>
        <dbReference type="ARBA" id="ARBA00004141"/>
    </source>
</evidence>
<dbReference type="Gene3D" id="1.20.1540.10">
    <property type="entry name" value="Rhomboid-like"/>
    <property type="match status" value="1"/>
</dbReference>
<feature type="transmembrane region" description="Helical" evidence="5">
    <location>
        <begin position="203"/>
        <end position="225"/>
    </location>
</feature>
<evidence type="ECO:0000256" key="2">
    <source>
        <dbReference type="ARBA" id="ARBA00022692"/>
    </source>
</evidence>
<evidence type="ECO:0000313" key="6">
    <source>
        <dbReference type="EMBL" id="MBC5752494.1"/>
    </source>
</evidence>